<evidence type="ECO:0000256" key="5">
    <source>
        <dbReference type="ARBA" id="ARBA00022695"/>
    </source>
</evidence>
<dbReference type="FunFam" id="1.10.1320.10:FF:000001">
    <property type="entry name" value="DNA-directed RNA polymerase"/>
    <property type="match status" value="1"/>
</dbReference>
<dbReference type="Pfam" id="PF00940">
    <property type="entry name" value="RNA_pol"/>
    <property type="match status" value="1"/>
</dbReference>
<comment type="similarity">
    <text evidence="1 9">Belongs to the phage and mitochondrial RNA polymerase family.</text>
</comment>
<protein>
    <recommendedName>
        <fullName evidence="2 9">DNA-directed RNA polymerase</fullName>
        <ecNumber evidence="2 9">2.7.7.6</ecNumber>
    </recommendedName>
</protein>
<dbReference type="GO" id="GO:0003677">
    <property type="term" value="F:DNA binding"/>
    <property type="evidence" value="ECO:0007669"/>
    <property type="project" value="InterPro"/>
</dbReference>
<evidence type="ECO:0000256" key="7">
    <source>
        <dbReference type="ARBA" id="ARBA00023163"/>
    </source>
</evidence>
<dbReference type="EMBL" id="BTGU01000013">
    <property type="protein sequence ID" value="GMN42084.1"/>
    <property type="molecule type" value="Genomic_DNA"/>
</dbReference>
<dbReference type="PANTHER" id="PTHR10102:SF0">
    <property type="entry name" value="DNA-DIRECTED RNA POLYMERASE, MITOCHONDRIAL"/>
    <property type="match status" value="1"/>
</dbReference>
<organism evidence="12 13">
    <name type="scientific">Ficus carica</name>
    <name type="common">Common fig</name>
    <dbReference type="NCBI Taxonomy" id="3494"/>
    <lineage>
        <taxon>Eukaryota</taxon>
        <taxon>Viridiplantae</taxon>
        <taxon>Streptophyta</taxon>
        <taxon>Embryophyta</taxon>
        <taxon>Tracheophyta</taxon>
        <taxon>Spermatophyta</taxon>
        <taxon>Magnoliopsida</taxon>
        <taxon>eudicotyledons</taxon>
        <taxon>Gunneridae</taxon>
        <taxon>Pentapetalae</taxon>
        <taxon>rosids</taxon>
        <taxon>fabids</taxon>
        <taxon>Rosales</taxon>
        <taxon>Moraceae</taxon>
        <taxon>Ficeae</taxon>
        <taxon>Ficus</taxon>
    </lineage>
</organism>
<reference evidence="12" key="1">
    <citation type="submission" date="2023-07" db="EMBL/GenBank/DDBJ databases">
        <title>draft genome sequence of fig (Ficus carica).</title>
        <authorList>
            <person name="Takahashi T."/>
            <person name="Nishimura K."/>
        </authorList>
    </citation>
    <scope>NUCLEOTIDE SEQUENCE</scope>
</reference>
<dbReference type="GO" id="GO:0006390">
    <property type="term" value="P:mitochondrial transcription"/>
    <property type="evidence" value="ECO:0007669"/>
    <property type="project" value="TreeGrafter"/>
</dbReference>
<accession>A0AA88DHV1</accession>
<dbReference type="SUPFAM" id="SSF56672">
    <property type="entry name" value="DNA/RNA polymerases"/>
    <property type="match status" value="1"/>
</dbReference>
<keyword evidence="7 9" id="KW-0804">Transcription</keyword>
<dbReference type="InterPro" id="IPR024075">
    <property type="entry name" value="DNA-dir_RNA_pol_helix_hairp_sf"/>
</dbReference>
<dbReference type="PANTHER" id="PTHR10102">
    <property type="entry name" value="DNA-DIRECTED RNA POLYMERASE, MITOCHONDRIAL"/>
    <property type="match status" value="1"/>
</dbReference>
<feature type="domain" description="DNA-directed RNA polymerase N-terminal" evidence="11">
    <location>
        <begin position="145"/>
        <end position="474"/>
    </location>
</feature>
<keyword evidence="4 9" id="KW-0808">Transferase</keyword>
<dbReference type="FunFam" id="1.10.287.280:FF:000001">
    <property type="entry name" value="DNA-directed RNA polymerase"/>
    <property type="match status" value="1"/>
</dbReference>
<dbReference type="InterPro" id="IPR043502">
    <property type="entry name" value="DNA/RNA_pol_sf"/>
</dbReference>
<comment type="function">
    <text evidence="9">DNA-dependent RNA polymerase catalyzes the transcription of DNA into RNA using the four ribonucleoside triphosphates as substrates.</text>
</comment>
<evidence type="ECO:0000256" key="6">
    <source>
        <dbReference type="ARBA" id="ARBA00022946"/>
    </source>
</evidence>
<evidence type="ECO:0000259" key="11">
    <source>
        <dbReference type="SMART" id="SM01311"/>
    </source>
</evidence>
<evidence type="ECO:0000256" key="9">
    <source>
        <dbReference type="RuleBase" id="RU003805"/>
    </source>
</evidence>
<evidence type="ECO:0000256" key="4">
    <source>
        <dbReference type="ARBA" id="ARBA00022679"/>
    </source>
</evidence>
<dbReference type="FunFam" id="1.10.287.260:FF:000001">
    <property type="entry name" value="DNA-directed RNA polymerase"/>
    <property type="match status" value="1"/>
</dbReference>
<dbReference type="Pfam" id="PF14700">
    <property type="entry name" value="RPOL_N"/>
    <property type="match status" value="1"/>
</dbReference>
<comment type="catalytic activity">
    <reaction evidence="8 9">
        <text>RNA(n) + a ribonucleoside 5'-triphosphate = RNA(n+1) + diphosphate</text>
        <dbReference type="Rhea" id="RHEA:21248"/>
        <dbReference type="Rhea" id="RHEA-COMP:14527"/>
        <dbReference type="Rhea" id="RHEA-COMP:17342"/>
        <dbReference type="ChEBI" id="CHEBI:33019"/>
        <dbReference type="ChEBI" id="CHEBI:61557"/>
        <dbReference type="ChEBI" id="CHEBI:140395"/>
        <dbReference type="EC" id="2.7.7.6"/>
    </reaction>
</comment>
<dbReference type="InterPro" id="IPR037159">
    <property type="entry name" value="RNA_POL_N_sf"/>
</dbReference>
<evidence type="ECO:0000256" key="2">
    <source>
        <dbReference type="ARBA" id="ARBA00012418"/>
    </source>
</evidence>
<dbReference type="GO" id="GO:0003899">
    <property type="term" value="F:DNA-directed RNA polymerase activity"/>
    <property type="evidence" value="ECO:0007669"/>
    <property type="project" value="UniProtKB-EC"/>
</dbReference>
<dbReference type="Proteomes" id="UP001187192">
    <property type="component" value="Unassembled WGS sequence"/>
</dbReference>
<dbReference type="InterPro" id="IPR046950">
    <property type="entry name" value="DNA-dir_Rpol_C_phage-type"/>
</dbReference>
<dbReference type="FunFam" id="1.10.150.20:FF:000027">
    <property type="entry name" value="DNA-directed RNA polymerase"/>
    <property type="match status" value="1"/>
</dbReference>
<keyword evidence="13" id="KW-1185">Reference proteome</keyword>
<keyword evidence="5 9" id="KW-0548">Nucleotidyltransferase</keyword>
<sequence length="1015" mass="114603">MSRILAKQSSLRKFKLSLNSHILSSPSPSCSAELEKIAHFLGKISPATVHSGGLPGFRRFGIVLYPRNVLGEFNSFNSTYNFGNLVNFRGYASAAEAIVSEEDSISSGSDDVHEFPKAESYSKASKMTTTTTARMGVTKDQKLRKRQIKIETEAWEEAAMEYRELMTDMCERKLAPNLPYVKSLLLGWFEPLRDAIVADQEMCVQKKTKPKPSYAEYLDQLPADMMAVITMHKLMGLLMTSSGAVGCIRVVQAACQIGEAIEHEVRIQRFLEKTNKKKKNQNDEDGFDPISAEQANLNSKEEDKLRKKVTQLIKKQKVQQVRKIVKQVDDSKPWGQEGHVKIGSRLLQLLMETAYIQPPVDHVDDTPPDIRPAFVHSLKTIVKDTQKTSRRYGVIECDPHVRRGLEKTARHMVIPYMPMLVPPNNWTGYDKGAYLFLPSYIMRTHGAKQQREAVKRASKKNLEPVFEALDTLGNTKWRVNKRMLSVIDRIWSSGGSLAGLVSREDVPLPEEPDTEDDSEIRKWKWKLKAAKKENSERHSQRCDTELKLAVARKMKDEEGFYYPHNLDFRGRAYPMHPYLNHLGSDLCRGILEFAEGRPLGKSGLRWLKIHLANVYGGGVDKLSYDGRVAFTENHLEDIFDSADRSIEGQRWWLEAEDPFQCLATCINLTEALRSPSPETTLSHMPVHQDGSCNGLQHYAALGRDKLGAAAVNLVSGEKPADVYSGIAARVLDILRKDAKDDPATNPNTMHARNLVNQVDRKLVKQTVMTSVYGVTYIGARDQIKKRLKERGAFAEDDKLFAAACYAAKATLKALEEMFEAARSIMSWLGECAKMSMTNVVIASENQAVQWTTPLGLPVVQPYRHAGRHLVKTSLQVLTLRRETEKVGFLKTTLLSALLIFMYITRGVMAKRQRTAFPPNFVHSLDGSHMMMTAVACKKAGLNFAGVHDSYWTHACDVDEMNRILREKFVELYETPILENLLESFEKSFPKLKFPPLPDRGDFDLGDVLESTYFFN</sequence>
<dbReference type="InterPro" id="IPR029262">
    <property type="entry name" value="RPOL_N"/>
</dbReference>
<keyword evidence="6" id="KW-0809">Transit peptide</keyword>
<comment type="caution">
    <text evidence="12">The sequence shown here is derived from an EMBL/GenBank/DDBJ whole genome shotgun (WGS) entry which is preliminary data.</text>
</comment>
<evidence type="ECO:0000256" key="8">
    <source>
        <dbReference type="ARBA" id="ARBA00048552"/>
    </source>
</evidence>
<keyword evidence="3 9" id="KW-0240">DNA-directed RNA polymerase</keyword>
<dbReference type="Gene3D" id="1.10.287.280">
    <property type="match status" value="1"/>
</dbReference>
<dbReference type="AlphaFoldDB" id="A0AA88DHV1"/>
<dbReference type="EC" id="2.7.7.6" evidence="2 9"/>
<evidence type="ECO:0000256" key="10">
    <source>
        <dbReference type="SAM" id="MobiDB-lite"/>
    </source>
</evidence>
<name>A0AA88DHV1_FICCA</name>
<proteinExistence type="inferred from homology"/>
<evidence type="ECO:0000313" key="12">
    <source>
        <dbReference type="EMBL" id="GMN42084.1"/>
    </source>
</evidence>
<dbReference type="SMART" id="SM01311">
    <property type="entry name" value="RPOL_N"/>
    <property type="match status" value="1"/>
</dbReference>
<dbReference type="PROSITE" id="PS00489">
    <property type="entry name" value="RNA_POL_PHAGE_2"/>
    <property type="match status" value="1"/>
</dbReference>
<evidence type="ECO:0000256" key="1">
    <source>
        <dbReference type="ARBA" id="ARBA00009493"/>
    </source>
</evidence>
<gene>
    <name evidence="12" type="ORF">TIFTF001_011293</name>
</gene>
<dbReference type="Gene3D" id="1.10.150.20">
    <property type="entry name" value="5' to 3' exonuclease, C-terminal subdomain"/>
    <property type="match status" value="1"/>
</dbReference>
<dbReference type="GO" id="GO:0034245">
    <property type="term" value="C:mitochondrial DNA-directed RNA polymerase complex"/>
    <property type="evidence" value="ECO:0007669"/>
    <property type="project" value="TreeGrafter"/>
</dbReference>
<dbReference type="Gene3D" id="1.10.1320.10">
    <property type="entry name" value="DNA-directed RNA polymerase, N-terminal domain"/>
    <property type="match status" value="1"/>
</dbReference>
<dbReference type="PROSITE" id="PS00900">
    <property type="entry name" value="RNA_POL_PHAGE_1"/>
    <property type="match status" value="1"/>
</dbReference>
<evidence type="ECO:0000313" key="13">
    <source>
        <dbReference type="Proteomes" id="UP001187192"/>
    </source>
</evidence>
<dbReference type="Gene3D" id="1.10.287.260">
    <property type="match status" value="1"/>
</dbReference>
<evidence type="ECO:0000256" key="3">
    <source>
        <dbReference type="ARBA" id="ARBA00022478"/>
    </source>
</evidence>
<feature type="region of interest" description="Disordered" evidence="10">
    <location>
        <begin position="276"/>
        <end position="302"/>
    </location>
</feature>
<dbReference type="InterPro" id="IPR002092">
    <property type="entry name" value="DNA-dir_Rpol_phage-type"/>
</dbReference>